<evidence type="ECO:0000256" key="3">
    <source>
        <dbReference type="ARBA" id="ARBA00023157"/>
    </source>
</evidence>
<dbReference type="Gene3D" id="4.10.410.10">
    <property type="entry name" value="Pancreatic trypsin inhibitor Kunitz domain"/>
    <property type="match status" value="1"/>
</dbReference>
<dbReference type="EMBL" id="GADI01007608">
    <property type="protein sequence ID" value="JAA66200.1"/>
    <property type="molecule type" value="mRNA"/>
</dbReference>
<keyword evidence="1" id="KW-0646">Protease inhibitor</keyword>
<evidence type="ECO:0000313" key="6">
    <source>
        <dbReference type="EMBL" id="JAA66200.1"/>
    </source>
</evidence>
<reference evidence="6" key="1">
    <citation type="submission" date="2012-12" db="EMBL/GenBank/DDBJ databases">
        <title>Identification and characterization of a phenylalanine ammonia-lyase gene family in Isatis indigotica Fort.</title>
        <authorList>
            <person name="Liu Q."/>
            <person name="Chen J."/>
            <person name="Zhou X."/>
            <person name="Di P."/>
            <person name="Xiao Y."/>
            <person name="Xuan H."/>
            <person name="Zhang L."/>
            <person name="Chen W."/>
        </authorList>
    </citation>
    <scope>NUCLEOTIDE SEQUENCE</scope>
    <source>
        <tissue evidence="6">Salivary gland</tissue>
    </source>
</reference>
<dbReference type="InterPro" id="IPR050098">
    <property type="entry name" value="TFPI/VKTCI-like"/>
</dbReference>
<dbReference type="InterPro" id="IPR036880">
    <property type="entry name" value="Kunitz_BPTI_sf"/>
</dbReference>
<dbReference type="PRINTS" id="PR00759">
    <property type="entry name" value="BASICPTASE"/>
</dbReference>
<accession>A0A0K8R4Y2</accession>
<feature type="signal peptide" evidence="4">
    <location>
        <begin position="1"/>
        <end position="25"/>
    </location>
</feature>
<keyword evidence="3" id="KW-1015">Disulfide bond</keyword>
<organism evidence="6">
    <name type="scientific">Ixodes ricinus</name>
    <name type="common">Common tick</name>
    <name type="synonym">Acarus ricinus</name>
    <dbReference type="NCBI Taxonomy" id="34613"/>
    <lineage>
        <taxon>Eukaryota</taxon>
        <taxon>Metazoa</taxon>
        <taxon>Ecdysozoa</taxon>
        <taxon>Arthropoda</taxon>
        <taxon>Chelicerata</taxon>
        <taxon>Arachnida</taxon>
        <taxon>Acari</taxon>
        <taxon>Parasitiformes</taxon>
        <taxon>Ixodida</taxon>
        <taxon>Ixodoidea</taxon>
        <taxon>Ixodidae</taxon>
        <taxon>Ixodinae</taxon>
        <taxon>Ixodes</taxon>
    </lineage>
</organism>
<dbReference type="FunFam" id="4.10.410.10:FF:000004">
    <property type="entry name" value="Tissue factor pathway inhibitor"/>
    <property type="match status" value="1"/>
</dbReference>
<dbReference type="PANTHER" id="PTHR10083">
    <property type="entry name" value="KUNITZ-TYPE PROTEASE INHIBITOR-RELATED"/>
    <property type="match status" value="1"/>
</dbReference>
<dbReference type="SMART" id="SM00131">
    <property type="entry name" value="KU"/>
    <property type="match status" value="1"/>
</dbReference>
<dbReference type="AlphaFoldDB" id="A0A0K8R4Y2"/>
<dbReference type="PROSITE" id="PS50279">
    <property type="entry name" value="BPTI_KUNITZ_2"/>
    <property type="match status" value="1"/>
</dbReference>
<sequence>MKPTMQLFFVVSFVIIASIVVGTTGNKEQRRGLNPNCTLLPDDGPCRALIERYYYDSVTGTCHKFLYGGCEGNGNNFDTEPECIKKCKGKKRGKKAKESQN</sequence>
<dbReference type="CDD" id="cd00109">
    <property type="entry name" value="Kunitz-type"/>
    <property type="match status" value="1"/>
</dbReference>
<dbReference type="GO" id="GO:0004867">
    <property type="term" value="F:serine-type endopeptidase inhibitor activity"/>
    <property type="evidence" value="ECO:0007669"/>
    <property type="project" value="UniProtKB-KW"/>
</dbReference>
<name>A0A0K8R4Y2_IXORI</name>
<dbReference type="InterPro" id="IPR002223">
    <property type="entry name" value="Kunitz_BPTI"/>
</dbReference>
<dbReference type="InterPro" id="IPR020901">
    <property type="entry name" value="Prtase_inh_Kunz-CS"/>
</dbReference>
<protein>
    <submittedName>
        <fullName evidence="6">Putative salivary kunitz domain protein</fullName>
    </submittedName>
</protein>
<dbReference type="SUPFAM" id="SSF57362">
    <property type="entry name" value="BPTI-like"/>
    <property type="match status" value="1"/>
</dbReference>
<evidence type="ECO:0000256" key="2">
    <source>
        <dbReference type="ARBA" id="ARBA00022900"/>
    </source>
</evidence>
<dbReference type="PANTHER" id="PTHR10083:SF328">
    <property type="entry name" value="TISSUE FACTOR PATHWAY INHIBITOR"/>
    <property type="match status" value="1"/>
</dbReference>
<dbReference type="GO" id="GO:0005615">
    <property type="term" value="C:extracellular space"/>
    <property type="evidence" value="ECO:0007669"/>
    <property type="project" value="TreeGrafter"/>
</dbReference>
<dbReference type="PROSITE" id="PS00280">
    <property type="entry name" value="BPTI_KUNITZ_1"/>
    <property type="match status" value="1"/>
</dbReference>
<proteinExistence type="evidence at transcript level"/>
<keyword evidence="2" id="KW-0722">Serine protease inhibitor</keyword>
<dbReference type="Pfam" id="PF00014">
    <property type="entry name" value="Kunitz_BPTI"/>
    <property type="match status" value="1"/>
</dbReference>
<keyword evidence="4" id="KW-0732">Signal</keyword>
<evidence type="ECO:0000256" key="4">
    <source>
        <dbReference type="SAM" id="SignalP"/>
    </source>
</evidence>
<evidence type="ECO:0000259" key="5">
    <source>
        <dbReference type="PROSITE" id="PS50279"/>
    </source>
</evidence>
<feature type="chain" id="PRO_5005515705" evidence="4">
    <location>
        <begin position="26"/>
        <end position="101"/>
    </location>
</feature>
<feature type="domain" description="BPTI/Kunitz inhibitor" evidence="5">
    <location>
        <begin position="37"/>
        <end position="87"/>
    </location>
</feature>
<evidence type="ECO:0000256" key="1">
    <source>
        <dbReference type="ARBA" id="ARBA00022690"/>
    </source>
</evidence>